<name>A0A8T3VNY6_METOL</name>
<dbReference type="EMBL" id="SUTG01000016">
    <property type="protein sequence ID" value="MBE6512407.1"/>
    <property type="molecule type" value="Genomic_DNA"/>
</dbReference>
<reference evidence="1" key="1">
    <citation type="submission" date="2019-04" db="EMBL/GenBank/DDBJ databases">
        <title>Evolution of Biomass-Degrading Anaerobic Consortia Revealed by Metagenomics.</title>
        <authorList>
            <person name="Peng X."/>
        </authorList>
    </citation>
    <scope>NUCLEOTIDE SEQUENCE</scope>
    <source>
        <strain evidence="1">SIG14</strain>
    </source>
</reference>
<protein>
    <submittedName>
        <fullName evidence="1">Uncharacterized protein</fullName>
    </submittedName>
</protein>
<sequence>MPDIARIVIFKKENGEEFIFDDKYVQITSLENKMLIFKFEASQDILKEGSEFFSTFNTYEQIKVDIGGTGDIPCYMKSLSPIVGRGPKKTNGEHLNGIFTLSLQQIVAAPDPEEEHNCLNCALSQNGVCSIKDNSERTSCDDYKK</sequence>
<dbReference type="Proteomes" id="UP000732619">
    <property type="component" value="Unassembled WGS sequence"/>
</dbReference>
<comment type="caution">
    <text evidence="1">The sequence shown here is derived from an EMBL/GenBank/DDBJ whole genome shotgun (WGS) entry which is preliminary data.</text>
</comment>
<evidence type="ECO:0000313" key="2">
    <source>
        <dbReference type="Proteomes" id="UP000732619"/>
    </source>
</evidence>
<proteinExistence type="predicted"/>
<dbReference type="AlphaFoldDB" id="A0A8T3VNY6"/>
<organism evidence="1 2">
    <name type="scientific">Methanobrevibacter olleyae</name>
    <dbReference type="NCBI Taxonomy" id="294671"/>
    <lineage>
        <taxon>Archaea</taxon>
        <taxon>Methanobacteriati</taxon>
        <taxon>Methanobacteriota</taxon>
        <taxon>Methanomada group</taxon>
        <taxon>Methanobacteria</taxon>
        <taxon>Methanobacteriales</taxon>
        <taxon>Methanobacteriaceae</taxon>
        <taxon>Methanobrevibacter</taxon>
    </lineage>
</organism>
<evidence type="ECO:0000313" key="1">
    <source>
        <dbReference type="EMBL" id="MBE6512407.1"/>
    </source>
</evidence>
<accession>A0A8T3VNY6</accession>
<gene>
    <name evidence="1" type="ORF">E7Z75_04600</name>
</gene>